<protein>
    <submittedName>
        <fullName evidence="3">Phage major capsid protein</fullName>
    </submittedName>
</protein>
<dbReference type="EMBL" id="VUYU01000046">
    <property type="protein sequence ID" value="NHZ38338.1"/>
    <property type="molecule type" value="Genomic_DNA"/>
</dbReference>
<dbReference type="Gene3D" id="3.30.2320.10">
    <property type="entry name" value="hypothetical protein PF0899 domain"/>
    <property type="match status" value="1"/>
</dbReference>
<evidence type="ECO:0000313" key="3">
    <source>
        <dbReference type="EMBL" id="NHZ38338.1"/>
    </source>
</evidence>
<comment type="caution">
    <text evidence="3">The sequence shown here is derived from an EMBL/GenBank/DDBJ whole genome shotgun (WGS) entry which is preliminary data.</text>
</comment>
<organism evidence="3 4">
    <name type="scientific">Massilia rubra</name>
    <dbReference type="NCBI Taxonomy" id="2607910"/>
    <lineage>
        <taxon>Bacteria</taxon>
        <taxon>Pseudomonadati</taxon>
        <taxon>Pseudomonadota</taxon>
        <taxon>Betaproteobacteria</taxon>
        <taxon>Burkholderiales</taxon>
        <taxon>Oxalobacteraceae</taxon>
        <taxon>Telluria group</taxon>
        <taxon>Massilia</taxon>
    </lineage>
</organism>
<dbReference type="InterPro" id="IPR054612">
    <property type="entry name" value="Phage_capsid-like_C"/>
</dbReference>
<dbReference type="InterPro" id="IPR024455">
    <property type="entry name" value="Phage_capsid"/>
</dbReference>
<dbReference type="Proteomes" id="UP000785613">
    <property type="component" value="Unassembled WGS sequence"/>
</dbReference>
<evidence type="ECO:0000259" key="2">
    <source>
        <dbReference type="Pfam" id="PF05065"/>
    </source>
</evidence>
<feature type="domain" description="Phage capsid-like C-terminal" evidence="2">
    <location>
        <begin position="144"/>
        <end position="408"/>
    </location>
</feature>
<dbReference type="Pfam" id="PF05065">
    <property type="entry name" value="Phage_capsid"/>
    <property type="match status" value="1"/>
</dbReference>
<comment type="subcellular location">
    <subcellularLocation>
        <location evidence="1">Virion</location>
    </subcellularLocation>
</comment>
<sequence length="411" mass="44292">MAKKAMQFLPHCAVSLSLFKDDNMTIEIEFKQELSKLGDQLKAHGEKALAEAQRGISMTEGVKQTVDELLTKTSEMSAELADVQQKQARRGAEQDQGAKSMGAQFVENDAFKKAHEGGGLRRKGSRISVDIDAKAITTTSTGAGVVADRQPGIITQPQRKLTVRDLVAPGRTASNSITYMKETGFTNNAAPVAEGARKPESTLTLAQSIAPVVKVAHFMKASTEILDDFPALQSYIDERLTYGLRLIEEAQLLKGSGVGNNLNGLYTQASAYVAPIAIAGATHIDTLRLALLQAELAEYPSDGLVLHPSNWAAIELLKDTTGRYIIGNPQGTLSPTLWNRPVVTTQAMSIATFLAGAFRMGAQIFDRLLASVAIATENEDDFVNNLITLLIEERLALVVNRPEAFVKGALA</sequence>
<gene>
    <name evidence="3" type="ORF">F0185_32850</name>
</gene>
<evidence type="ECO:0000313" key="4">
    <source>
        <dbReference type="Proteomes" id="UP000785613"/>
    </source>
</evidence>
<dbReference type="Gene3D" id="3.30.2400.10">
    <property type="entry name" value="Major capsid protein gp5"/>
    <property type="match status" value="1"/>
</dbReference>
<dbReference type="NCBIfam" id="TIGR01554">
    <property type="entry name" value="major_cap_HK97"/>
    <property type="match status" value="1"/>
</dbReference>
<reference evidence="3 4" key="1">
    <citation type="submission" date="2019-09" db="EMBL/GenBank/DDBJ databases">
        <title>Taxonomy of Antarctic Massilia spp.: description of Massilia rubra sp. nov., Massilia aquatica sp. nov., Massilia mucilaginosa sp. nov., Massilia frigida sp. nov. isolated from streams, lakes and regoliths.</title>
        <authorList>
            <person name="Holochova P."/>
            <person name="Sedlacek I."/>
            <person name="Kralova S."/>
            <person name="Maslanova I."/>
            <person name="Busse H.-J."/>
            <person name="Stankova E."/>
            <person name="Vrbovska V."/>
            <person name="Kovarovic V."/>
            <person name="Bartak M."/>
            <person name="Svec P."/>
            <person name="Pantucek R."/>
        </authorList>
    </citation>
    <scope>NUCLEOTIDE SEQUENCE [LARGE SCALE GENOMIC DNA]</scope>
    <source>
        <strain evidence="3 4">CCM 8692</strain>
    </source>
</reference>
<dbReference type="SUPFAM" id="SSF56563">
    <property type="entry name" value="Major capsid protein gp5"/>
    <property type="match status" value="1"/>
</dbReference>
<keyword evidence="4" id="KW-1185">Reference proteome</keyword>
<evidence type="ECO:0000256" key="1">
    <source>
        <dbReference type="ARBA" id="ARBA00004328"/>
    </source>
</evidence>
<accession>A0ABX0LU01</accession>
<proteinExistence type="predicted"/>
<name>A0ABX0LU01_9BURK</name>